<organism evidence="2 3">
    <name type="scientific">Plectonema radiosum NIES-515</name>
    <dbReference type="NCBI Taxonomy" id="2986073"/>
    <lineage>
        <taxon>Bacteria</taxon>
        <taxon>Bacillati</taxon>
        <taxon>Cyanobacteriota</taxon>
        <taxon>Cyanophyceae</taxon>
        <taxon>Oscillatoriophycideae</taxon>
        <taxon>Oscillatoriales</taxon>
        <taxon>Microcoleaceae</taxon>
        <taxon>Plectonema</taxon>
    </lineage>
</organism>
<feature type="transmembrane region" description="Helical" evidence="1">
    <location>
        <begin position="79"/>
        <end position="102"/>
    </location>
</feature>
<evidence type="ECO:0008006" key="4">
    <source>
        <dbReference type="Google" id="ProtNLM"/>
    </source>
</evidence>
<accession>A0ABT3B2H6</accession>
<dbReference type="RefSeq" id="WP_263747214.1">
    <property type="nucleotide sequence ID" value="NZ_JAOWRF010000276.1"/>
</dbReference>
<sequence>MSTYSYILLPQLLLDFMAAYSTSVGAEVGEAALARELSRENWYAVGSIREQLPNRIPRSPIKTTQNRQWLSVRVQLKWVVLRHILVLLPSIIWSYAALTALLNAFGNWGALVLIGYSSGWAICLWQQRNAIAPYLLGSSLDYTSNKSLTLRESPASTVNTVAVRSASSESASLQKLKQLKKALNKQVRQPSGVSDAIVGASERDFNKVLEQYFPGRVQTQLKFPFAINGREYAYSIDFAIVFDEIGVCIDCEIDEPYDYKSRRPTHCIDQQADAIRNSFFVEGNWIVIRFSEAQIVLHPHSCCKTIAALVSRIIGSNKFLREFENVPDLKPTPKWTKRQAKRMAKQRVRDRYLSRRVV</sequence>
<keyword evidence="1" id="KW-1133">Transmembrane helix</keyword>
<dbReference type="Proteomes" id="UP001526143">
    <property type="component" value="Unassembled WGS sequence"/>
</dbReference>
<evidence type="ECO:0000313" key="3">
    <source>
        <dbReference type="Proteomes" id="UP001526143"/>
    </source>
</evidence>
<evidence type="ECO:0000313" key="2">
    <source>
        <dbReference type="EMBL" id="MCV3215568.1"/>
    </source>
</evidence>
<dbReference type="EMBL" id="JAOWRF010000276">
    <property type="protein sequence ID" value="MCV3215568.1"/>
    <property type="molecule type" value="Genomic_DNA"/>
</dbReference>
<protein>
    <recommendedName>
        <fullName evidence="4">DUF559 domain-containing protein</fullName>
    </recommendedName>
</protein>
<keyword evidence="1" id="KW-0812">Transmembrane</keyword>
<name>A0ABT3B2H6_9CYAN</name>
<gene>
    <name evidence="2" type="ORF">OGM63_18975</name>
</gene>
<keyword evidence="3" id="KW-1185">Reference proteome</keyword>
<evidence type="ECO:0000256" key="1">
    <source>
        <dbReference type="SAM" id="Phobius"/>
    </source>
</evidence>
<keyword evidence="1" id="KW-0472">Membrane</keyword>
<comment type="caution">
    <text evidence="2">The sequence shown here is derived from an EMBL/GenBank/DDBJ whole genome shotgun (WGS) entry which is preliminary data.</text>
</comment>
<reference evidence="2 3" key="1">
    <citation type="submission" date="2022-10" db="EMBL/GenBank/DDBJ databases">
        <title>Identification of biosynthetic pathway for the production of the potent trypsin inhibitor radiosumin.</title>
        <authorList>
            <person name="Fewer D.P."/>
            <person name="Delbaje E."/>
            <person name="Ouyang X."/>
            <person name="Agostino P.D."/>
            <person name="Wahlsten M."/>
            <person name="Jokela J."/>
            <person name="Permi P."/>
            <person name="Haapaniemi E."/>
            <person name="Koistinen H."/>
        </authorList>
    </citation>
    <scope>NUCLEOTIDE SEQUENCE [LARGE SCALE GENOMIC DNA]</scope>
    <source>
        <strain evidence="2 3">NIES-515</strain>
    </source>
</reference>
<feature type="transmembrane region" description="Helical" evidence="1">
    <location>
        <begin position="108"/>
        <end position="125"/>
    </location>
</feature>
<proteinExistence type="predicted"/>